<dbReference type="PANTHER" id="PTHR47186:SF20">
    <property type="entry name" value="DISEASE RESISTANCE PROTEIN RPS5-LIKE"/>
    <property type="match status" value="1"/>
</dbReference>
<feature type="domain" description="Disease resistance protein At4g27190-like leucine-rich repeats" evidence="2">
    <location>
        <begin position="311"/>
        <end position="418"/>
    </location>
</feature>
<protein>
    <submittedName>
        <fullName evidence="3">Putative disease resistance protein At5g63020</fullName>
    </submittedName>
</protein>
<proteinExistence type="predicted"/>
<dbReference type="PANTHER" id="PTHR47186">
    <property type="entry name" value="LEUCINE-RICH REPEAT-CONTAINING PROTEIN 57"/>
    <property type="match status" value="1"/>
</dbReference>
<gene>
    <name evidence="3" type="primary">At5g63020_3</name>
    <name evidence="3" type="ORF">g.127640</name>
</gene>
<accession>A0A1D1YHR9</accession>
<reference evidence="3" key="1">
    <citation type="submission" date="2015-07" db="EMBL/GenBank/DDBJ databases">
        <title>Transcriptome Assembly of Anthurium amnicola.</title>
        <authorList>
            <person name="Suzuki J."/>
        </authorList>
    </citation>
    <scope>NUCLEOTIDE SEQUENCE</scope>
</reference>
<name>A0A1D1YHR9_9ARAE</name>
<evidence type="ECO:0000256" key="1">
    <source>
        <dbReference type="SAM" id="MobiDB-lite"/>
    </source>
</evidence>
<evidence type="ECO:0000313" key="3">
    <source>
        <dbReference type="EMBL" id="JAT54193.1"/>
    </source>
</evidence>
<dbReference type="InterPro" id="IPR032675">
    <property type="entry name" value="LRR_dom_sf"/>
</dbReference>
<dbReference type="AlphaFoldDB" id="A0A1D1YHR9"/>
<evidence type="ECO:0000259" key="2">
    <source>
        <dbReference type="Pfam" id="PF23247"/>
    </source>
</evidence>
<dbReference type="EMBL" id="GDJX01013743">
    <property type="protein sequence ID" value="JAT54193.1"/>
    <property type="molecule type" value="Transcribed_RNA"/>
</dbReference>
<organism evidence="3">
    <name type="scientific">Anthurium amnicola</name>
    <dbReference type="NCBI Taxonomy" id="1678845"/>
    <lineage>
        <taxon>Eukaryota</taxon>
        <taxon>Viridiplantae</taxon>
        <taxon>Streptophyta</taxon>
        <taxon>Embryophyta</taxon>
        <taxon>Tracheophyta</taxon>
        <taxon>Spermatophyta</taxon>
        <taxon>Magnoliopsida</taxon>
        <taxon>Liliopsida</taxon>
        <taxon>Araceae</taxon>
        <taxon>Pothoideae</taxon>
        <taxon>Potheae</taxon>
        <taxon>Anthurium</taxon>
    </lineage>
</organism>
<dbReference type="Pfam" id="PF13855">
    <property type="entry name" value="LRR_8"/>
    <property type="match status" value="1"/>
</dbReference>
<sequence length="485" mass="54517">MCLWLTGGEYDKKNTFLVYAGRKDSNHIPISEKWGDAKRVSLMYSTLESHWVLSVPSCSNLQTLLCPSARLSHIPQGFLKLMPILRVLDLSSTGLIILPDEIGLLGELRYLNLRGTPITYLPKGLANLANLRLLDLDDTKDLSHIPLEVIPTLTGLQALGLYGSRYDFVWPIKLSRSLLDVSSRMQKEGTSTSSSPATQLSMRSGRGSWDKLEELRLWVRTSSSLETLWNSDKLCRCTIALKIDARAKSGITSAHLSIDFVRLEKLRSLVLLGEFLVAKAEFSGGSKSGSSLEVLHLDSVHEVTIAVTRPPGPPLFGRLRTLWVEYCTGIRDLMWVRQLPCLQEIHVHKCWGMEEILPMVDGLEGVNEAPDCDCSSLLELRELHLMDLPILKSISRLPMLLPSLEVLKVCQCPQLKKLPLGPRSAKKFQRIHCEPEFWEGLDWNVDGQSVRSLFLPFYKSVPRDPEGFAWYQAPYLFRKAGLGLL</sequence>
<feature type="region of interest" description="Disordered" evidence="1">
    <location>
        <begin position="185"/>
        <end position="205"/>
    </location>
</feature>
<dbReference type="Pfam" id="PF23247">
    <property type="entry name" value="LRR_RPS2"/>
    <property type="match status" value="1"/>
</dbReference>
<dbReference type="InterPro" id="IPR001611">
    <property type="entry name" value="Leu-rich_rpt"/>
</dbReference>
<dbReference type="SUPFAM" id="SSF52058">
    <property type="entry name" value="L domain-like"/>
    <property type="match status" value="1"/>
</dbReference>
<feature type="compositionally biased region" description="Polar residues" evidence="1">
    <location>
        <begin position="188"/>
        <end position="202"/>
    </location>
</feature>
<dbReference type="Gene3D" id="3.80.10.10">
    <property type="entry name" value="Ribonuclease Inhibitor"/>
    <property type="match status" value="1"/>
</dbReference>
<dbReference type="InterPro" id="IPR057135">
    <property type="entry name" value="At4g27190-like_LRR"/>
</dbReference>